<dbReference type="AlphaFoldDB" id="A0A1N6XJL0"/>
<keyword evidence="9" id="KW-1185">Reference proteome</keyword>
<organism evidence="8 9">
    <name type="scientific">Haladaptatus litoreus</name>
    <dbReference type="NCBI Taxonomy" id="553468"/>
    <lineage>
        <taxon>Archaea</taxon>
        <taxon>Methanobacteriati</taxon>
        <taxon>Methanobacteriota</taxon>
        <taxon>Stenosarchaea group</taxon>
        <taxon>Halobacteria</taxon>
        <taxon>Halobacteriales</taxon>
        <taxon>Haladaptataceae</taxon>
        <taxon>Haladaptatus</taxon>
    </lineage>
</organism>
<dbReference type="GO" id="GO:0005886">
    <property type="term" value="C:plasma membrane"/>
    <property type="evidence" value="ECO:0007669"/>
    <property type="project" value="UniProtKB-SubCell"/>
</dbReference>
<keyword evidence="2" id="KW-1003">Cell membrane</keyword>
<feature type="transmembrane region" description="Helical" evidence="6">
    <location>
        <begin position="647"/>
        <end position="667"/>
    </location>
</feature>
<evidence type="ECO:0000256" key="3">
    <source>
        <dbReference type="ARBA" id="ARBA00022692"/>
    </source>
</evidence>
<feature type="transmembrane region" description="Helical" evidence="6">
    <location>
        <begin position="321"/>
        <end position="341"/>
    </location>
</feature>
<evidence type="ECO:0000259" key="7">
    <source>
        <dbReference type="Pfam" id="PF00482"/>
    </source>
</evidence>
<keyword evidence="4 6" id="KW-1133">Transmembrane helix</keyword>
<dbReference type="OrthoDB" id="12374at2157"/>
<proteinExistence type="predicted"/>
<keyword evidence="8" id="KW-0966">Cell projection</keyword>
<keyword evidence="5 6" id="KW-0472">Membrane</keyword>
<feature type="domain" description="Type II secretion system protein GspF" evidence="7">
    <location>
        <begin position="182"/>
        <end position="306"/>
    </location>
</feature>
<dbReference type="EMBL" id="FTNO01000001">
    <property type="protein sequence ID" value="SIR02524.1"/>
    <property type="molecule type" value="Genomic_DNA"/>
</dbReference>
<evidence type="ECO:0000256" key="2">
    <source>
        <dbReference type="ARBA" id="ARBA00022475"/>
    </source>
</evidence>
<comment type="subcellular location">
    <subcellularLocation>
        <location evidence="1">Cell membrane</location>
        <topology evidence="1">Multi-pass membrane protein</topology>
    </subcellularLocation>
</comment>
<name>A0A1N6XJL0_9EURY</name>
<evidence type="ECO:0000256" key="1">
    <source>
        <dbReference type="ARBA" id="ARBA00004651"/>
    </source>
</evidence>
<dbReference type="Gene3D" id="1.20.81.30">
    <property type="entry name" value="Type II secretion system (T2SS), domain F"/>
    <property type="match status" value="1"/>
</dbReference>
<dbReference type="InterPro" id="IPR018076">
    <property type="entry name" value="T2SS_GspF_dom"/>
</dbReference>
<feature type="transmembrane region" description="Helical" evidence="6">
    <location>
        <begin position="292"/>
        <end position="315"/>
    </location>
</feature>
<dbReference type="Proteomes" id="UP000186914">
    <property type="component" value="Unassembled WGS sequence"/>
</dbReference>
<evidence type="ECO:0000313" key="8">
    <source>
        <dbReference type="EMBL" id="SIR02524.1"/>
    </source>
</evidence>
<dbReference type="Pfam" id="PF00482">
    <property type="entry name" value="T2SSF"/>
    <property type="match status" value="2"/>
</dbReference>
<dbReference type="InterPro" id="IPR042094">
    <property type="entry name" value="T2SS_GspF_sf"/>
</dbReference>
<evidence type="ECO:0000313" key="9">
    <source>
        <dbReference type="Proteomes" id="UP000186914"/>
    </source>
</evidence>
<sequence>MGLLNFVPLVFALCLLAPVALSPVSKTAYRIVTRFSLQTFGTYVQDSGRRRAKRSDVLQSAHIGETYRLYASKTWVYSALAAISGSIIGVYLVGLVLSLLSVSPESVRQTLPSQFVFLADLLSVPNLSLGELFVLLLFSSATVGLLGGLLTYWLRWETPSHHGSARARQIDASLARTVAFIYALSRSGMAFPEIMRTLARNRDVYGETAEEIAVGVKAMDLFGLDMLTAIRQMARQSPSEKFEEFGDNLASVLQSGQSLPSYLHDQYERYQKDAKVQQEAFLELLATLAEGYVSLFVVGPLLLITILVVIGLMGMADTLTILYLMAYLFIPLGNLGFVVYLDSITESLSVSKETRRLLESNHLDVRRASDPDAGRAVSDGGFSPVNEERLDAYDRLEGIRTALSDPLRVVREEPVTILYVTIPLALLSVLIRLTPEIGAGTVTLASADDVLVQATLFVLGTFAVVQEMKRRRMKAIEAAVPDLLDRLASVNEAGMTVVESFRRVTSTDLGVLNAELQRMWRDIEWGTDTATALRRFEHRVDTPTITRVVTLVTNAMHASGDVGRVLRIAADEAQASRRLKRQRAQEMMTYLIIIYISFFVFLIIVVALSAILMPALESLPEANAGSNAPTGGNLGGLGNIAGVDFDAYRLVFFHTALMQALFSGFVAGKMGEGKIRDGAKHATAMFAIAYVVFLVLQYSL</sequence>
<feature type="transmembrane region" description="Helical" evidence="6">
    <location>
        <begin position="6"/>
        <end position="24"/>
    </location>
</feature>
<evidence type="ECO:0000256" key="4">
    <source>
        <dbReference type="ARBA" id="ARBA00022989"/>
    </source>
</evidence>
<dbReference type="PANTHER" id="PTHR35402">
    <property type="entry name" value="INTEGRAL MEMBRANE PROTEIN-RELATED"/>
    <property type="match status" value="1"/>
</dbReference>
<evidence type="ECO:0000256" key="6">
    <source>
        <dbReference type="SAM" id="Phobius"/>
    </source>
</evidence>
<feature type="transmembrane region" description="Helical" evidence="6">
    <location>
        <begin position="75"/>
        <end position="100"/>
    </location>
</feature>
<feature type="domain" description="Type II secretion system protein GspF" evidence="7">
    <location>
        <begin position="484"/>
        <end position="608"/>
    </location>
</feature>
<keyword evidence="3 6" id="KW-0812">Transmembrane</keyword>
<protein>
    <submittedName>
        <fullName evidence="8">Flagellar protein FlaJ</fullName>
    </submittedName>
</protein>
<keyword evidence="8" id="KW-0969">Cilium</keyword>
<dbReference type="InterPro" id="IPR056569">
    <property type="entry name" value="ArlJ-like"/>
</dbReference>
<feature type="transmembrane region" description="Helical" evidence="6">
    <location>
        <begin position="587"/>
        <end position="613"/>
    </location>
</feature>
<feature type="transmembrane region" description="Helical" evidence="6">
    <location>
        <begin position="132"/>
        <end position="154"/>
    </location>
</feature>
<evidence type="ECO:0000256" key="5">
    <source>
        <dbReference type="ARBA" id="ARBA00023136"/>
    </source>
</evidence>
<feature type="transmembrane region" description="Helical" evidence="6">
    <location>
        <begin position="679"/>
        <end position="698"/>
    </location>
</feature>
<dbReference type="PANTHER" id="PTHR35402:SF1">
    <property type="entry name" value="TYPE II SECRETION SYSTEM PROTEIN GSPF DOMAIN-CONTAINING PROTEIN"/>
    <property type="match status" value="1"/>
</dbReference>
<gene>
    <name evidence="8" type="ORF">SAMN05421858_1160</name>
</gene>
<dbReference type="RefSeq" id="WP_076428766.1">
    <property type="nucleotide sequence ID" value="NZ_FTNO01000001.1"/>
</dbReference>
<feature type="transmembrane region" description="Helical" evidence="6">
    <location>
        <begin position="445"/>
        <end position="465"/>
    </location>
</feature>
<feature type="transmembrane region" description="Helical" evidence="6">
    <location>
        <begin position="415"/>
        <end position="433"/>
    </location>
</feature>
<keyword evidence="8" id="KW-0282">Flagellum</keyword>
<reference evidence="9" key="1">
    <citation type="submission" date="2017-01" db="EMBL/GenBank/DDBJ databases">
        <authorList>
            <person name="Varghese N."/>
            <person name="Submissions S."/>
        </authorList>
    </citation>
    <scope>NUCLEOTIDE SEQUENCE [LARGE SCALE GENOMIC DNA]</scope>
    <source>
        <strain evidence="9">CGMCC 1.7737</strain>
    </source>
</reference>
<accession>A0A1N6XJL0</accession>